<dbReference type="PANTHER" id="PTHR43697:SF1">
    <property type="entry name" value="SERINE--TRNA LIGASE"/>
    <property type="match status" value="1"/>
</dbReference>
<dbReference type="GO" id="GO:0004828">
    <property type="term" value="F:serine-tRNA ligase activity"/>
    <property type="evidence" value="ECO:0007669"/>
    <property type="project" value="UniProtKB-UniRule"/>
</dbReference>
<dbReference type="PROSITE" id="PS50862">
    <property type="entry name" value="AA_TRNA_LIGASE_II"/>
    <property type="match status" value="1"/>
</dbReference>
<evidence type="ECO:0000256" key="3">
    <source>
        <dbReference type="ARBA" id="ARBA00010728"/>
    </source>
</evidence>
<comment type="similarity">
    <text evidence="3">Belongs to the class-II aminoacyl-tRNA synthetase family. Type-1 seryl-tRNA synthetase subfamily.</text>
</comment>
<feature type="binding site" evidence="15">
    <location>
        <position position="279"/>
    </location>
    <ligand>
        <name>L-serine</name>
        <dbReference type="ChEBI" id="CHEBI:33384"/>
    </ligand>
</feature>
<comment type="catalytic activity">
    <reaction evidence="12">
        <text>tRNA(Sec) + L-serine + ATP = L-seryl-tRNA(Sec) + AMP + diphosphate + H(+)</text>
        <dbReference type="Rhea" id="RHEA:42580"/>
        <dbReference type="Rhea" id="RHEA-COMP:9742"/>
        <dbReference type="Rhea" id="RHEA-COMP:10128"/>
        <dbReference type="ChEBI" id="CHEBI:15378"/>
        <dbReference type="ChEBI" id="CHEBI:30616"/>
        <dbReference type="ChEBI" id="CHEBI:33019"/>
        <dbReference type="ChEBI" id="CHEBI:33384"/>
        <dbReference type="ChEBI" id="CHEBI:78442"/>
        <dbReference type="ChEBI" id="CHEBI:78533"/>
        <dbReference type="ChEBI" id="CHEBI:456215"/>
        <dbReference type="EC" id="6.1.1.11"/>
    </reaction>
</comment>
<feature type="binding site" evidence="15">
    <location>
        <position position="225"/>
    </location>
    <ligand>
        <name>L-serine</name>
        <dbReference type="ChEBI" id="CHEBI:33384"/>
    </ligand>
</feature>
<feature type="coiled-coil region" evidence="17">
    <location>
        <begin position="73"/>
        <end position="100"/>
    </location>
</feature>
<evidence type="ECO:0000256" key="12">
    <source>
        <dbReference type="ARBA" id="ARBA00047929"/>
    </source>
</evidence>
<evidence type="ECO:0000256" key="16">
    <source>
        <dbReference type="PIRSR" id="PIRSR001529-2"/>
    </source>
</evidence>
<evidence type="ECO:0000256" key="10">
    <source>
        <dbReference type="ARBA" id="ARBA00023146"/>
    </source>
</evidence>
<protein>
    <recommendedName>
        <fullName evidence="11 14">Serine--tRNA ligase</fullName>
        <ecNumber evidence="4 14">6.1.1.11</ecNumber>
    </recommendedName>
</protein>
<comment type="catalytic activity">
    <reaction evidence="13">
        <text>tRNA(Ser) + L-serine + ATP = L-seryl-tRNA(Ser) + AMP + diphosphate + H(+)</text>
        <dbReference type="Rhea" id="RHEA:12292"/>
        <dbReference type="Rhea" id="RHEA-COMP:9669"/>
        <dbReference type="Rhea" id="RHEA-COMP:9703"/>
        <dbReference type="ChEBI" id="CHEBI:15378"/>
        <dbReference type="ChEBI" id="CHEBI:30616"/>
        <dbReference type="ChEBI" id="CHEBI:33019"/>
        <dbReference type="ChEBI" id="CHEBI:33384"/>
        <dbReference type="ChEBI" id="CHEBI:78442"/>
        <dbReference type="ChEBI" id="CHEBI:78533"/>
        <dbReference type="ChEBI" id="CHEBI:456215"/>
        <dbReference type="EC" id="6.1.1.11"/>
    </reaction>
</comment>
<evidence type="ECO:0000256" key="2">
    <source>
        <dbReference type="ARBA" id="ARBA00005045"/>
    </source>
</evidence>
<accession>A0A1G2F128</accession>
<feature type="binding site" evidence="15">
    <location>
        <position position="378"/>
    </location>
    <ligand>
        <name>L-serine</name>
        <dbReference type="ChEBI" id="CHEBI:33384"/>
    </ligand>
</feature>
<keyword evidence="6 19" id="KW-0436">Ligase</keyword>
<dbReference type="GO" id="GO:0005737">
    <property type="term" value="C:cytoplasm"/>
    <property type="evidence" value="ECO:0007669"/>
    <property type="project" value="UniProtKB-SubCell"/>
</dbReference>
<dbReference type="InterPro" id="IPR002314">
    <property type="entry name" value="aa-tRNA-synt_IIb"/>
</dbReference>
<evidence type="ECO:0000256" key="13">
    <source>
        <dbReference type="ARBA" id="ARBA00048823"/>
    </source>
</evidence>
<reference evidence="19 20" key="1">
    <citation type="journal article" date="2016" name="Nat. Commun.">
        <title>Thousands of microbial genomes shed light on interconnected biogeochemical processes in an aquifer system.</title>
        <authorList>
            <person name="Anantharaman K."/>
            <person name="Brown C.T."/>
            <person name="Hug L.A."/>
            <person name="Sharon I."/>
            <person name="Castelle C.J."/>
            <person name="Probst A.J."/>
            <person name="Thomas B.C."/>
            <person name="Singh A."/>
            <person name="Wilkins M.J."/>
            <person name="Karaoz U."/>
            <person name="Brodie E.L."/>
            <person name="Williams K.H."/>
            <person name="Hubbard S.S."/>
            <person name="Banfield J.F."/>
        </authorList>
    </citation>
    <scope>NUCLEOTIDE SEQUENCE [LARGE SCALE GENOMIC DNA]</scope>
</reference>
<dbReference type="PANTHER" id="PTHR43697">
    <property type="entry name" value="SERYL-TRNA SYNTHETASE"/>
    <property type="match status" value="1"/>
</dbReference>
<keyword evidence="9" id="KW-0648">Protein biosynthesis</keyword>
<comment type="caution">
    <text evidence="19">The sequence shown here is derived from an EMBL/GenBank/DDBJ whole genome shotgun (WGS) entry which is preliminary data.</text>
</comment>
<evidence type="ECO:0000256" key="4">
    <source>
        <dbReference type="ARBA" id="ARBA00012840"/>
    </source>
</evidence>
<evidence type="ECO:0000259" key="18">
    <source>
        <dbReference type="PROSITE" id="PS50862"/>
    </source>
</evidence>
<feature type="binding site" evidence="16">
    <location>
        <begin position="345"/>
        <end position="348"/>
    </location>
    <ligand>
        <name>ATP</name>
        <dbReference type="ChEBI" id="CHEBI:30616"/>
    </ligand>
</feature>
<evidence type="ECO:0000256" key="11">
    <source>
        <dbReference type="ARBA" id="ARBA00039158"/>
    </source>
</evidence>
<evidence type="ECO:0000256" key="8">
    <source>
        <dbReference type="ARBA" id="ARBA00022840"/>
    </source>
</evidence>
<dbReference type="STRING" id="1801726.A3H02_01405"/>
<feature type="binding site" evidence="15">
    <location>
        <position position="256"/>
    </location>
    <ligand>
        <name>L-serine</name>
        <dbReference type="ChEBI" id="CHEBI:33384"/>
    </ligand>
</feature>
<dbReference type="Gene3D" id="1.10.287.40">
    <property type="entry name" value="Serine-tRNA synthetase, tRNA binding domain"/>
    <property type="match status" value="1"/>
</dbReference>
<keyword evidence="7" id="KW-0547">Nucleotide-binding</keyword>
<dbReference type="Pfam" id="PF02403">
    <property type="entry name" value="Seryl_tRNA_N"/>
    <property type="match status" value="1"/>
</dbReference>
<name>A0A1G2F128_9BACT</name>
<proteinExistence type="inferred from homology"/>
<dbReference type="Proteomes" id="UP000176787">
    <property type="component" value="Unassembled WGS sequence"/>
</dbReference>
<evidence type="ECO:0000256" key="9">
    <source>
        <dbReference type="ARBA" id="ARBA00022917"/>
    </source>
</evidence>
<keyword evidence="8 16" id="KW-0067">ATP-binding</keyword>
<feature type="domain" description="Aminoacyl-transfer RNA synthetases class-II family profile" evidence="18">
    <location>
        <begin position="136"/>
        <end position="405"/>
    </location>
</feature>
<dbReference type="InterPro" id="IPR002317">
    <property type="entry name" value="Ser-tRNA-ligase_type_1"/>
</dbReference>
<dbReference type="InterPro" id="IPR033729">
    <property type="entry name" value="SerRS_core"/>
</dbReference>
<dbReference type="EMBL" id="MHMS01000023">
    <property type="protein sequence ID" value="OGZ31703.1"/>
    <property type="molecule type" value="Genomic_DNA"/>
</dbReference>
<gene>
    <name evidence="19" type="ORF">A3H02_01405</name>
</gene>
<keyword evidence="5" id="KW-0963">Cytoplasm</keyword>
<feature type="site" description="Important for serine binding" evidence="15">
    <location>
        <position position="380"/>
    </location>
</feature>
<comment type="pathway">
    <text evidence="2">Aminoacyl-tRNA biosynthesis; selenocysteinyl-tRNA(Sec) biosynthesis; L-seryl-tRNA(Sec) from L-serine and tRNA(Sec): step 1/1.</text>
</comment>
<keyword evidence="10" id="KW-0030">Aminoacyl-tRNA synthetase</keyword>
<sequence>MLDIKFIRQNSELVREAIRKKYIDLDLNRLLDVDEKRLELLKEIEGLRAKQNKLAGEIAGLKGEERDAKIGESKNIKKNLQEKEGEYKKIEEEFNGLMLKVPNIPDPSVPEGKDESFNQEIRKWGEKPTFDFPAKDYLNIMEQNGWLDLERGVKVSGFRGYFLKGKAALLSMAIWKFVVDELVKKGFEPVLAPSLARKENFVGTGWLPSGEKEIYQMDDMGLVGTSEVSMMGYHKDEILKEEELPKKYVAFSPCFRKEAGAYGKDTKGILRVHEFYKVEQVILCKADHQESVKWHEELTKNAEELNQKLGLHYRAVICSTGETGLGQVKKYDIETWIPSENKYRETHSSSYFHDFQTRRLNIRYRAKDGELYFAHSLNNTAIATPRILIAIIEQRQQKDGTFKLPEILEKYL</sequence>
<dbReference type="PIRSF" id="PIRSF001529">
    <property type="entry name" value="Ser-tRNA-synth_IIa"/>
    <property type="match status" value="1"/>
</dbReference>
<dbReference type="InterPro" id="IPR042103">
    <property type="entry name" value="SerRS_1_N_sf"/>
</dbReference>
<dbReference type="Gene3D" id="3.30.930.10">
    <property type="entry name" value="Bira Bifunctional Protein, Domain 2"/>
    <property type="match status" value="1"/>
</dbReference>
<dbReference type="GO" id="GO:0006434">
    <property type="term" value="P:seryl-tRNA aminoacylation"/>
    <property type="evidence" value="ECO:0007669"/>
    <property type="project" value="UniProtKB-UniRule"/>
</dbReference>
<dbReference type="Pfam" id="PF00587">
    <property type="entry name" value="tRNA-synt_2b"/>
    <property type="match status" value="1"/>
</dbReference>
<evidence type="ECO:0000256" key="6">
    <source>
        <dbReference type="ARBA" id="ARBA00022598"/>
    </source>
</evidence>
<evidence type="ECO:0000313" key="20">
    <source>
        <dbReference type="Proteomes" id="UP000176787"/>
    </source>
</evidence>
<dbReference type="InterPro" id="IPR006195">
    <property type="entry name" value="aa-tRNA-synth_II"/>
</dbReference>
<evidence type="ECO:0000256" key="7">
    <source>
        <dbReference type="ARBA" id="ARBA00022741"/>
    </source>
</evidence>
<comment type="subcellular location">
    <subcellularLocation>
        <location evidence="1">Cytoplasm</location>
    </subcellularLocation>
</comment>
<dbReference type="SUPFAM" id="SSF55681">
    <property type="entry name" value="Class II aaRS and biotin synthetases"/>
    <property type="match status" value="1"/>
</dbReference>
<dbReference type="InterPro" id="IPR045864">
    <property type="entry name" value="aa-tRNA-synth_II/BPL/LPL"/>
</dbReference>
<dbReference type="SUPFAM" id="SSF46589">
    <property type="entry name" value="tRNA-binding arm"/>
    <property type="match status" value="1"/>
</dbReference>
<evidence type="ECO:0000256" key="1">
    <source>
        <dbReference type="ARBA" id="ARBA00004496"/>
    </source>
</evidence>
<dbReference type="InterPro" id="IPR015866">
    <property type="entry name" value="Ser-tRNA-synth_1_N"/>
</dbReference>
<feature type="binding site" evidence="16">
    <location>
        <begin position="256"/>
        <end position="258"/>
    </location>
    <ligand>
        <name>ATP</name>
        <dbReference type="ChEBI" id="CHEBI:30616"/>
    </ligand>
</feature>
<dbReference type="NCBIfam" id="TIGR00414">
    <property type="entry name" value="serS"/>
    <property type="match status" value="1"/>
</dbReference>
<evidence type="ECO:0000313" key="19">
    <source>
        <dbReference type="EMBL" id="OGZ31703.1"/>
    </source>
</evidence>
<dbReference type="CDD" id="cd00770">
    <property type="entry name" value="SerRS_core"/>
    <property type="match status" value="1"/>
</dbReference>
<evidence type="ECO:0000256" key="15">
    <source>
        <dbReference type="PIRSR" id="PIRSR001529-1"/>
    </source>
</evidence>
<evidence type="ECO:0000256" key="14">
    <source>
        <dbReference type="NCBIfam" id="TIGR00414"/>
    </source>
</evidence>
<dbReference type="InterPro" id="IPR010978">
    <property type="entry name" value="tRNA-bd_arm"/>
</dbReference>
<dbReference type="GO" id="GO:0005524">
    <property type="term" value="F:ATP binding"/>
    <property type="evidence" value="ECO:0007669"/>
    <property type="project" value="UniProtKB-KW"/>
</dbReference>
<evidence type="ECO:0000256" key="17">
    <source>
        <dbReference type="SAM" id="Coils"/>
    </source>
</evidence>
<dbReference type="PRINTS" id="PR00981">
    <property type="entry name" value="TRNASYNTHSER"/>
</dbReference>
<dbReference type="EC" id="6.1.1.11" evidence="4 14"/>
<keyword evidence="17" id="KW-0175">Coiled coil</keyword>
<dbReference type="AlphaFoldDB" id="A0A1G2F128"/>
<organism evidence="19 20">
    <name type="scientific">Candidatus Niyogibacteria bacterium RIFCSPLOWO2_12_FULL_41_13</name>
    <dbReference type="NCBI Taxonomy" id="1801726"/>
    <lineage>
        <taxon>Bacteria</taxon>
        <taxon>Candidatus Niyogiibacteriota</taxon>
    </lineage>
</organism>
<evidence type="ECO:0000256" key="5">
    <source>
        <dbReference type="ARBA" id="ARBA00022490"/>
    </source>
</evidence>
<feature type="binding site" evidence="16">
    <location>
        <begin position="272"/>
        <end position="275"/>
    </location>
    <ligand>
        <name>ATP</name>
        <dbReference type="ChEBI" id="CHEBI:30616"/>
    </ligand>
</feature>